<name>A0A165VQ24_9AGAM</name>
<keyword evidence="4" id="KW-1185">Reference proteome</keyword>
<keyword evidence="2" id="KW-0472">Membrane</keyword>
<feature type="transmembrane region" description="Helical" evidence="2">
    <location>
        <begin position="163"/>
        <end position="187"/>
    </location>
</feature>
<evidence type="ECO:0000313" key="3">
    <source>
        <dbReference type="EMBL" id="KZT30006.1"/>
    </source>
</evidence>
<dbReference type="Proteomes" id="UP000076761">
    <property type="component" value="Unassembled WGS sequence"/>
</dbReference>
<evidence type="ECO:0000256" key="1">
    <source>
        <dbReference type="SAM" id="MobiDB-lite"/>
    </source>
</evidence>
<dbReference type="AlphaFoldDB" id="A0A165VQ24"/>
<keyword evidence="2" id="KW-1133">Transmembrane helix</keyword>
<proteinExistence type="predicted"/>
<keyword evidence="2" id="KW-0812">Transmembrane</keyword>
<dbReference type="Gene3D" id="2.60.120.260">
    <property type="entry name" value="Galactose-binding domain-like"/>
    <property type="match status" value="1"/>
</dbReference>
<dbReference type="EMBL" id="KV425552">
    <property type="protein sequence ID" value="KZT30006.1"/>
    <property type="molecule type" value="Genomic_DNA"/>
</dbReference>
<protein>
    <submittedName>
        <fullName evidence="3">Uncharacterized protein</fullName>
    </submittedName>
</protein>
<organism evidence="3 4">
    <name type="scientific">Neolentinus lepideus HHB14362 ss-1</name>
    <dbReference type="NCBI Taxonomy" id="1314782"/>
    <lineage>
        <taxon>Eukaryota</taxon>
        <taxon>Fungi</taxon>
        <taxon>Dikarya</taxon>
        <taxon>Basidiomycota</taxon>
        <taxon>Agaricomycotina</taxon>
        <taxon>Agaricomycetes</taxon>
        <taxon>Gloeophyllales</taxon>
        <taxon>Gloeophyllaceae</taxon>
        <taxon>Neolentinus</taxon>
    </lineage>
</organism>
<sequence>MSQVTIDDTDTDVIHYTGPWLDLGHEGEFMETTHGSGAPGAQMQFSFTGVWVGVYGTIGLQGLNASFVLDNGTQDGYTYQLQILEALNVSKQQLCYGSPLLPDGTHSLVMTAGVPNTTQVFLDYIRYNTSSSVTDSAASSTIESIPTSTVTVTTCSRNSTKTAMTAGIVVTVVILLLINAATVWFFMRRLRQYKRILADNSAPSGTGWASPLAQTVNSTIQSDFGPSNAGTSNVSFLDLHPGRRDAWQADLAANGTPEPTSARSGLLGATQLGICGMECASHVSEPPPEYRSAAGSVVGGPVLEPFTLDAPSDPNTSRIQRKRRG</sequence>
<accession>A0A165VQ24</accession>
<gene>
    <name evidence="3" type="ORF">NEOLEDRAFT_298635</name>
</gene>
<feature type="region of interest" description="Disordered" evidence="1">
    <location>
        <begin position="304"/>
        <end position="325"/>
    </location>
</feature>
<dbReference type="STRING" id="1314782.A0A165VQ24"/>
<dbReference type="CDD" id="cd12087">
    <property type="entry name" value="TM_EGFR-like"/>
    <property type="match status" value="1"/>
</dbReference>
<evidence type="ECO:0000256" key="2">
    <source>
        <dbReference type="SAM" id="Phobius"/>
    </source>
</evidence>
<evidence type="ECO:0000313" key="4">
    <source>
        <dbReference type="Proteomes" id="UP000076761"/>
    </source>
</evidence>
<dbReference type="InParanoid" id="A0A165VQ24"/>
<reference evidence="3 4" key="1">
    <citation type="journal article" date="2016" name="Mol. Biol. Evol.">
        <title>Comparative Genomics of Early-Diverging Mushroom-Forming Fungi Provides Insights into the Origins of Lignocellulose Decay Capabilities.</title>
        <authorList>
            <person name="Nagy L.G."/>
            <person name="Riley R."/>
            <person name="Tritt A."/>
            <person name="Adam C."/>
            <person name="Daum C."/>
            <person name="Floudas D."/>
            <person name="Sun H."/>
            <person name="Yadav J.S."/>
            <person name="Pangilinan J."/>
            <person name="Larsson K.H."/>
            <person name="Matsuura K."/>
            <person name="Barry K."/>
            <person name="Labutti K."/>
            <person name="Kuo R."/>
            <person name="Ohm R.A."/>
            <person name="Bhattacharya S.S."/>
            <person name="Shirouzu T."/>
            <person name="Yoshinaga Y."/>
            <person name="Martin F.M."/>
            <person name="Grigoriev I.V."/>
            <person name="Hibbett D.S."/>
        </authorList>
    </citation>
    <scope>NUCLEOTIDE SEQUENCE [LARGE SCALE GENOMIC DNA]</scope>
    <source>
        <strain evidence="3 4">HHB14362 ss-1</strain>
    </source>
</reference>
<dbReference type="OrthoDB" id="3265734at2759"/>